<sequence>MCKYIIELCSLGSCDNRARVTREPCLESTRNPFPHFEQCSGAYEEVLRASALPCPSCKAVRVAQNAHKRRGVVFSEKVLEGELFLPRFPPSPTRASSPPKMVSSPPEMVASPPPSRPCKKTARHSAPAYARVHSQYINEELFLIPEEKGKSLAAGRDSNSDSKRSQAEPRPLELPRPAIHPLQLNPHKSSRTSSYQPPGEKPTSKRDSSFIAFSPAQIPRHFGESHKETPLELKENPIERLSFRERVKLREKNGGHADSETFELPALDEVRRMQTRDSRGKSLELKALTPPIKDLSRYSTGYPQKDEEEPGKVSHRSHPISLTPGNGKGKGEQREYFSLAEIPLPATSFTQMEAAGTNLSGAGPSDSDSEVDQEEGNFPIQNPTIIPSLRRYSPLRFEGTILDGILF</sequence>
<feature type="compositionally biased region" description="Basic and acidic residues" evidence="1">
    <location>
        <begin position="221"/>
        <end position="230"/>
    </location>
</feature>
<comment type="caution">
    <text evidence="2">The sequence shown here is derived from an EMBL/GenBank/DDBJ whole genome shotgun (WGS) entry which is preliminary data.</text>
</comment>
<dbReference type="EMBL" id="JBFCZG010000009">
    <property type="protein sequence ID" value="KAL3418758.1"/>
    <property type="molecule type" value="Genomic_DNA"/>
</dbReference>
<feature type="region of interest" description="Disordered" evidence="1">
    <location>
        <begin position="351"/>
        <end position="384"/>
    </location>
</feature>
<feature type="region of interest" description="Disordered" evidence="1">
    <location>
        <begin position="152"/>
        <end position="230"/>
    </location>
</feature>
<feature type="region of interest" description="Disordered" evidence="1">
    <location>
        <begin position="87"/>
        <end position="125"/>
    </location>
</feature>
<name>A0ABR4P627_9HELO</name>
<feature type="compositionally biased region" description="Basic and acidic residues" evidence="1">
    <location>
        <begin position="158"/>
        <end position="173"/>
    </location>
</feature>
<evidence type="ECO:0000313" key="3">
    <source>
        <dbReference type="Proteomes" id="UP001629113"/>
    </source>
</evidence>
<accession>A0ABR4P627</accession>
<evidence type="ECO:0000313" key="2">
    <source>
        <dbReference type="EMBL" id="KAL3418758.1"/>
    </source>
</evidence>
<organism evidence="2 3">
    <name type="scientific">Phlyctema vagabunda</name>
    <dbReference type="NCBI Taxonomy" id="108571"/>
    <lineage>
        <taxon>Eukaryota</taxon>
        <taxon>Fungi</taxon>
        <taxon>Dikarya</taxon>
        <taxon>Ascomycota</taxon>
        <taxon>Pezizomycotina</taxon>
        <taxon>Leotiomycetes</taxon>
        <taxon>Helotiales</taxon>
        <taxon>Dermateaceae</taxon>
        <taxon>Phlyctema</taxon>
    </lineage>
</organism>
<feature type="region of interest" description="Disordered" evidence="1">
    <location>
        <begin position="294"/>
        <end position="332"/>
    </location>
</feature>
<proteinExistence type="predicted"/>
<gene>
    <name evidence="2" type="ORF">PVAG01_10474</name>
</gene>
<dbReference type="Proteomes" id="UP001629113">
    <property type="component" value="Unassembled WGS sequence"/>
</dbReference>
<evidence type="ECO:0000256" key="1">
    <source>
        <dbReference type="SAM" id="MobiDB-lite"/>
    </source>
</evidence>
<protein>
    <submittedName>
        <fullName evidence="2">Uncharacterized protein</fullName>
    </submittedName>
</protein>
<reference evidence="2 3" key="1">
    <citation type="submission" date="2024-06" db="EMBL/GenBank/DDBJ databases">
        <title>Complete genome of Phlyctema vagabunda strain 19-DSS-EL-015.</title>
        <authorList>
            <person name="Fiorenzani C."/>
        </authorList>
    </citation>
    <scope>NUCLEOTIDE SEQUENCE [LARGE SCALE GENOMIC DNA]</scope>
    <source>
        <strain evidence="2 3">19-DSS-EL-015</strain>
    </source>
</reference>
<keyword evidence="3" id="KW-1185">Reference proteome</keyword>